<sequence>MLFGILAGCAYGAGVEHRYPLTTHSMLFGILGAGAYGTGVERRYPLTTHSMLFGILGGCAYGAGVEHRYPLTTHSVLFGILNVRMGLVSSVDIWCRASVSADHSPRAVRYLRCAYGAGVEHRYPLTTHSVLFGILECAYGAGVEHRYPLTTHCTVQYLSGW</sequence>
<name>A0A8H2WE84_9AGAM</name>
<protein>
    <submittedName>
        <fullName evidence="1">Uncharacterized protein</fullName>
    </submittedName>
</protein>
<dbReference type="AlphaFoldDB" id="A0A8H2WE84"/>
<evidence type="ECO:0000313" key="1">
    <source>
        <dbReference type="EMBL" id="CAE6374623.1"/>
    </source>
</evidence>
<reference evidence="1" key="1">
    <citation type="submission" date="2021-01" db="EMBL/GenBank/DDBJ databases">
        <authorList>
            <person name="Kaushik A."/>
        </authorList>
    </citation>
    <scope>NUCLEOTIDE SEQUENCE</scope>
    <source>
        <strain evidence="1">AG1-1A</strain>
    </source>
</reference>
<accession>A0A8H2WE84</accession>
<proteinExistence type="predicted"/>
<dbReference type="Proteomes" id="UP000663840">
    <property type="component" value="Unassembled WGS sequence"/>
</dbReference>
<gene>
    <name evidence="1" type="ORF">RDB_LOCUS21098</name>
</gene>
<comment type="caution">
    <text evidence="1">The sequence shown here is derived from an EMBL/GenBank/DDBJ whole genome shotgun (WGS) entry which is preliminary data.</text>
</comment>
<organism evidence="1 2">
    <name type="scientific">Rhizoctonia solani</name>
    <dbReference type="NCBI Taxonomy" id="456999"/>
    <lineage>
        <taxon>Eukaryota</taxon>
        <taxon>Fungi</taxon>
        <taxon>Dikarya</taxon>
        <taxon>Basidiomycota</taxon>
        <taxon>Agaricomycotina</taxon>
        <taxon>Agaricomycetes</taxon>
        <taxon>Cantharellales</taxon>
        <taxon>Ceratobasidiaceae</taxon>
        <taxon>Rhizoctonia</taxon>
    </lineage>
</organism>
<dbReference type="EMBL" id="CAJMWR010000402">
    <property type="protein sequence ID" value="CAE6374623.1"/>
    <property type="molecule type" value="Genomic_DNA"/>
</dbReference>
<evidence type="ECO:0000313" key="2">
    <source>
        <dbReference type="Proteomes" id="UP000663840"/>
    </source>
</evidence>